<gene>
    <name evidence="1" type="ORF">D3867_36810</name>
</gene>
<proteinExistence type="predicted"/>
<evidence type="ECO:0008006" key="3">
    <source>
        <dbReference type="Google" id="ProtNLM"/>
    </source>
</evidence>
<organism evidence="1 2">
    <name type="scientific">Azospirillum brasilense</name>
    <dbReference type="NCBI Taxonomy" id="192"/>
    <lineage>
        <taxon>Bacteria</taxon>
        <taxon>Pseudomonadati</taxon>
        <taxon>Pseudomonadota</taxon>
        <taxon>Alphaproteobacteria</taxon>
        <taxon>Rhodospirillales</taxon>
        <taxon>Azospirillaceae</taxon>
        <taxon>Azospirillum</taxon>
    </lineage>
</organism>
<evidence type="ECO:0000313" key="2">
    <source>
        <dbReference type="Proteomes" id="UP000298596"/>
    </source>
</evidence>
<dbReference type="Proteomes" id="UP000298596">
    <property type="component" value="Plasmid p7"/>
</dbReference>
<accession>A0A4D8QAW7</accession>
<reference evidence="1 2" key="1">
    <citation type="submission" date="2018-09" db="EMBL/GenBank/DDBJ databases">
        <title>Whole genome based analysis of evolution and adaptive divergence in Indian and Brazilian strains of Azospirillum brasilense.</title>
        <authorList>
            <person name="Singh C."/>
            <person name="Tripathi A.K."/>
        </authorList>
    </citation>
    <scope>NUCLEOTIDE SEQUENCE [LARGE SCALE GENOMIC DNA]</scope>
    <source>
        <strain evidence="1 2">MTCC4036</strain>
        <plasmid evidence="1 2">p7</plasmid>
    </source>
</reference>
<evidence type="ECO:0000313" key="1">
    <source>
        <dbReference type="EMBL" id="QCO07448.1"/>
    </source>
</evidence>
<sequence>MVIEADLEGLRIWTDEPQRISSAAHPQRVFQPWLRAMHRMECARAGACHYVYVLCASNGVPIYVGYSGTDDRPLDHRNPATSCNQTLLREIRRIERQGGEVLYEIDFVSTVLEEALRREEFLVRFYGRRDGEPPGLLCNLREGGGGPPLFSAETLARRGATLKGPFYPVWEHWFRDVPGIRMDSIPIDHDKWPGRCFARASTDIRPKPIQFTRKPRLFAALALSAWANGIALIPRCRVPRRLFLDDREVFLGKGVCNDVLEQSGVRLCDARRAEDQAFELSSAFIARMIHILGAPLLRRMGICPRIWRLHRHWSSSDSPVTA</sequence>
<name>A0A4D8QAW7_AZOBR</name>
<dbReference type="AlphaFoldDB" id="A0A4D8QAW7"/>
<dbReference type="EMBL" id="CP032337">
    <property type="protein sequence ID" value="QCO07448.1"/>
    <property type="molecule type" value="Genomic_DNA"/>
</dbReference>
<keyword evidence="1" id="KW-0614">Plasmid</keyword>
<geneLocation type="plasmid" evidence="1 2">
    <name>p7</name>
</geneLocation>
<protein>
    <recommendedName>
        <fullName evidence="3">GIY-YIG domain-containing protein</fullName>
    </recommendedName>
</protein>